<feature type="domain" description="Chorismate mutase" evidence="2">
    <location>
        <begin position="1"/>
        <end position="90"/>
    </location>
</feature>
<keyword evidence="1" id="KW-0413">Isomerase</keyword>
<reference evidence="3 4" key="1">
    <citation type="submission" date="2018-06" db="EMBL/GenBank/DDBJ databases">
        <title>Paenibacillus montanisoli sp. nov., isolated from mountain area soil.</title>
        <authorList>
            <person name="Wu M."/>
        </authorList>
    </citation>
    <scope>NUCLEOTIDE SEQUENCE [LARGE SCALE GENOMIC DNA]</scope>
    <source>
        <strain evidence="3 4">RA17</strain>
    </source>
</reference>
<dbReference type="GO" id="GO:0004106">
    <property type="term" value="F:chorismate mutase activity"/>
    <property type="evidence" value="ECO:0007669"/>
    <property type="project" value="InterPro"/>
</dbReference>
<keyword evidence="4" id="KW-1185">Reference proteome</keyword>
<dbReference type="InterPro" id="IPR036263">
    <property type="entry name" value="Chorismate_II_sf"/>
</dbReference>
<comment type="caution">
    <text evidence="3">The sequence shown here is derived from an EMBL/GenBank/DDBJ whole genome shotgun (WGS) entry which is preliminary data.</text>
</comment>
<dbReference type="AlphaFoldDB" id="A0A328U026"/>
<dbReference type="PANTHER" id="PTHR38041:SF1">
    <property type="entry name" value="CHORISMATE MUTASE"/>
    <property type="match status" value="1"/>
</dbReference>
<sequence>MTMKLDHLRQQIDEIDHELVALLAKRFQITEEVGKYKAAHCLQAQDPGREALQFKKIEELAKLSGLHAGNAAAIFRCIMDQVIARHEELRSERVSS</sequence>
<dbReference type="SUPFAM" id="SSF48600">
    <property type="entry name" value="Chorismate mutase II"/>
    <property type="match status" value="1"/>
</dbReference>
<evidence type="ECO:0000313" key="3">
    <source>
        <dbReference type="EMBL" id="RAP76039.1"/>
    </source>
</evidence>
<dbReference type="Gene3D" id="1.20.59.10">
    <property type="entry name" value="Chorismate mutase"/>
    <property type="match status" value="1"/>
</dbReference>
<dbReference type="GO" id="GO:0009697">
    <property type="term" value="P:salicylic acid biosynthetic process"/>
    <property type="evidence" value="ECO:0007669"/>
    <property type="project" value="TreeGrafter"/>
</dbReference>
<dbReference type="PROSITE" id="PS51168">
    <property type="entry name" value="CHORISMATE_MUT_2"/>
    <property type="match status" value="1"/>
</dbReference>
<dbReference type="GO" id="GO:0046417">
    <property type="term" value="P:chorismate metabolic process"/>
    <property type="evidence" value="ECO:0007669"/>
    <property type="project" value="InterPro"/>
</dbReference>
<evidence type="ECO:0000256" key="1">
    <source>
        <dbReference type="ARBA" id="ARBA00023235"/>
    </source>
</evidence>
<dbReference type="SMART" id="SM00830">
    <property type="entry name" value="CM_2"/>
    <property type="match status" value="1"/>
</dbReference>
<proteinExistence type="predicted"/>
<evidence type="ECO:0000313" key="4">
    <source>
        <dbReference type="Proteomes" id="UP000249260"/>
    </source>
</evidence>
<name>A0A328U026_9BACL</name>
<dbReference type="InterPro" id="IPR002701">
    <property type="entry name" value="CM_II_prokaryot"/>
</dbReference>
<dbReference type="InterPro" id="IPR051331">
    <property type="entry name" value="Chorismate_mutase-related"/>
</dbReference>
<dbReference type="EMBL" id="QLUW01000002">
    <property type="protein sequence ID" value="RAP76039.1"/>
    <property type="molecule type" value="Genomic_DNA"/>
</dbReference>
<dbReference type="Pfam" id="PF01817">
    <property type="entry name" value="CM_2"/>
    <property type="match status" value="1"/>
</dbReference>
<gene>
    <name evidence="3" type="ORF">DL346_11480</name>
</gene>
<dbReference type="Proteomes" id="UP000249260">
    <property type="component" value="Unassembled WGS sequence"/>
</dbReference>
<dbReference type="PANTHER" id="PTHR38041">
    <property type="entry name" value="CHORISMATE MUTASE"/>
    <property type="match status" value="1"/>
</dbReference>
<organism evidence="3 4">
    <name type="scientific">Paenibacillus montanisoli</name>
    <dbReference type="NCBI Taxonomy" id="2081970"/>
    <lineage>
        <taxon>Bacteria</taxon>
        <taxon>Bacillati</taxon>
        <taxon>Bacillota</taxon>
        <taxon>Bacilli</taxon>
        <taxon>Bacillales</taxon>
        <taxon>Paenibacillaceae</taxon>
        <taxon>Paenibacillus</taxon>
    </lineage>
</organism>
<dbReference type="OrthoDB" id="517480at2"/>
<accession>A0A328U026</accession>
<dbReference type="RefSeq" id="WP_112882263.1">
    <property type="nucleotide sequence ID" value="NZ_QLUW01000002.1"/>
</dbReference>
<evidence type="ECO:0000259" key="2">
    <source>
        <dbReference type="PROSITE" id="PS51168"/>
    </source>
</evidence>
<dbReference type="InterPro" id="IPR036979">
    <property type="entry name" value="CM_dom_sf"/>
</dbReference>
<protein>
    <submittedName>
        <fullName evidence="3">Chorismate mutase</fullName>
    </submittedName>
</protein>